<accession>A0A9D1NPD5</accession>
<gene>
    <name evidence="1" type="ORF">IAD28_01705</name>
</gene>
<reference evidence="1" key="1">
    <citation type="submission" date="2020-10" db="EMBL/GenBank/DDBJ databases">
        <authorList>
            <person name="Gilroy R."/>
        </authorList>
    </citation>
    <scope>NUCLEOTIDE SEQUENCE</scope>
    <source>
        <strain evidence="1">1370</strain>
    </source>
</reference>
<comment type="caution">
    <text evidence="1">The sequence shown here is derived from an EMBL/GenBank/DDBJ whole genome shotgun (WGS) entry which is preliminary data.</text>
</comment>
<dbReference type="InterPro" id="IPR009078">
    <property type="entry name" value="Ferritin-like_SF"/>
</dbReference>
<dbReference type="Proteomes" id="UP000823960">
    <property type="component" value="Unassembled WGS sequence"/>
</dbReference>
<proteinExistence type="predicted"/>
<name>A0A9D1NPD5_9FIRM</name>
<evidence type="ECO:0000313" key="2">
    <source>
        <dbReference type="Proteomes" id="UP000823960"/>
    </source>
</evidence>
<organism evidence="1 2">
    <name type="scientific">Candidatus Faeciplasma avium</name>
    <dbReference type="NCBI Taxonomy" id="2840798"/>
    <lineage>
        <taxon>Bacteria</taxon>
        <taxon>Bacillati</taxon>
        <taxon>Bacillota</taxon>
        <taxon>Clostridia</taxon>
        <taxon>Eubacteriales</taxon>
        <taxon>Oscillospiraceae</taxon>
        <taxon>Oscillospiraceae incertae sedis</taxon>
        <taxon>Candidatus Faeciplasma</taxon>
    </lineage>
</organism>
<evidence type="ECO:0000313" key="1">
    <source>
        <dbReference type="EMBL" id="HIV10395.1"/>
    </source>
</evidence>
<dbReference type="SUPFAM" id="SSF47240">
    <property type="entry name" value="Ferritin-like"/>
    <property type="match status" value="1"/>
</dbReference>
<dbReference type="Pfam" id="PF07875">
    <property type="entry name" value="Coat_F"/>
    <property type="match status" value="1"/>
</dbReference>
<dbReference type="AlphaFoldDB" id="A0A9D1NPD5"/>
<dbReference type="EMBL" id="DVOL01000021">
    <property type="protein sequence ID" value="HIV10395.1"/>
    <property type="molecule type" value="Genomic_DNA"/>
</dbReference>
<keyword evidence="1" id="KW-0167">Capsid protein</keyword>
<dbReference type="Gene3D" id="1.20.1260.10">
    <property type="match status" value="1"/>
</dbReference>
<reference evidence="1" key="2">
    <citation type="journal article" date="2021" name="PeerJ">
        <title>Extensive microbial diversity within the chicken gut microbiome revealed by metagenomics and culture.</title>
        <authorList>
            <person name="Gilroy R."/>
            <person name="Ravi A."/>
            <person name="Getino M."/>
            <person name="Pursley I."/>
            <person name="Horton D.L."/>
            <person name="Alikhan N.F."/>
            <person name="Baker D."/>
            <person name="Gharbi K."/>
            <person name="Hall N."/>
            <person name="Watson M."/>
            <person name="Adriaenssens E.M."/>
            <person name="Foster-Nyarko E."/>
            <person name="Jarju S."/>
            <person name="Secka A."/>
            <person name="Antonio M."/>
            <person name="Oren A."/>
            <person name="Chaudhuri R.R."/>
            <person name="La Ragione R."/>
            <person name="Hildebrand F."/>
            <person name="Pallen M.J."/>
        </authorList>
    </citation>
    <scope>NUCLEOTIDE SEQUENCE</scope>
    <source>
        <strain evidence="1">1370</strain>
    </source>
</reference>
<dbReference type="InterPro" id="IPR012851">
    <property type="entry name" value="Spore_coat_CotF-like"/>
</dbReference>
<dbReference type="InterPro" id="IPR012347">
    <property type="entry name" value="Ferritin-like"/>
</dbReference>
<dbReference type="CDD" id="cd00657">
    <property type="entry name" value="Ferritin_like"/>
    <property type="match status" value="1"/>
</dbReference>
<sequence length="155" mass="17674">MNLTQKETGLLKDLRDQEKLCVEKYTRYSCDACSTELKELFKEIAKTEQNHYNTVSAMLTGTVPAVTGTPLQNEKNQWCKKVSYADQRSRDIDRFLASDMLSTEKHVSSLYDVSVFEFSDPNARRVLNHIQAEEQQHGESLYAFMSCNGLYGSQG</sequence>
<protein>
    <submittedName>
        <fullName evidence="1">Spore coat protein</fullName>
    </submittedName>
</protein>
<keyword evidence="1" id="KW-0946">Virion</keyword>